<dbReference type="GO" id="GO:0046872">
    <property type="term" value="F:metal ion binding"/>
    <property type="evidence" value="ECO:0007669"/>
    <property type="project" value="UniProtKB-KW"/>
</dbReference>
<dbReference type="PANTHER" id="PTHR12358">
    <property type="entry name" value="SPHINGOSINE KINASE"/>
    <property type="match status" value="1"/>
</dbReference>
<keyword evidence="11" id="KW-1208">Phospholipid metabolism</keyword>
<sequence length="299" mass="31775">MADALAVINPVAGRGPGAKLRAQARAELARLIPGLAFIETDRPGHATELARGARGRLLVAVGGDGTAREVAAGLAGRADAPELALIPVGSGNDLARNLGIPADIPAAVLLAARGRARPMDAVRLGSGDRVAVFANAAGFGFDARVIQQARRLRRLRGMPLYLTAVLLAVRDFDCPRTRLTVGGETVEQRILLIAAANGRCYGGGMKVAPEARPDDGRLEVCVIAAVGRLRILRCLPELVRGTHGAMPEVRFLSGPALELEFEDDVPVQLDGDLLDWPRARRFRLDIIPGALRVRTPENR</sequence>
<keyword evidence="8" id="KW-0460">Magnesium</keyword>
<keyword evidence="6 13" id="KW-0418">Kinase</keyword>
<comment type="caution">
    <text evidence="13">The sequence shown here is derived from an EMBL/GenBank/DDBJ whole genome shotgun (WGS) entry which is preliminary data.</text>
</comment>
<evidence type="ECO:0000256" key="11">
    <source>
        <dbReference type="ARBA" id="ARBA00023264"/>
    </source>
</evidence>
<organism evidence="13">
    <name type="scientific">candidate division WOR-3 bacterium</name>
    <dbReference type="NCBI Taxonomy" id="2052148"/>
    <lineage>
        <taxon>Bacteria</taxon>
        <taxon>Bacteria division WOR-3</taxon>
    </lineage>
</organism>
<dbReference type="InterPro" id="IPR045540">
    <property type="entry name" value="YegS/DAGK_C"/>
</dbReference>
<dbReference type="GO" id="GO:0005524">
    <property type="term" value="F:ATP binding"/>
    <property type="evidence" value="ECO:0007669"/>
    <property type="project" value="UniProtKB-KW"/>
</dbReference>
<reference evidence="13" key="1">
    <citation type="journal article" date="2020" name="mSystems">
        <title>Genome- and Community-Level Interaction Insights into Carbon Utilization and Element Cycling Functions of Hydrothermarchaeota in Hydrothermal Sediment.</title>
        <authorList>
            <person name="Zhou Z."/>
            <person name="Liu Y."/>
            <person name="Xu W."/>
            <person name="Pan J."/>
            <person name="Luo Z.H."/>
            <person name="Li M."/>
        </authorList>
    </citation>
    <scope>NUCLEOTIDE SEQUENCE [LARGE SCALE GENOMIC DNA]</scope>
    <source>
        <strain evidence="13">SpSt-1182</strain>
    </source>
</reference>
<dbReference type="EMBL" id="DSBX01000257">
    <property type="protein sequence ID" value="HDQ99982.1"/>
    <property type="molecule type" value="Genomic_DNA"/>
</dbReference>
<keyword evidence="7" id="KW-0067">ATP-binding</keyword>
<dbReference type="Gene3D" id="3.40.50.10330">
    <property type="entry name" value="Probable inorganic polyphosphate/atp-NAD kinase, domain 1"/>
    <property type="match status" value="1"/>
</dbReference>
<evidence type="ECO:0000259" key="12">
    <source>
        <dbReference type="PROSITE" id="PS50146"/>
    </source>
</evidence>
<keyword evidence="9" id="KW-0443">Lipid metabolism</keyword>
<dbReference type="Proteomes" id="UP000885672">
    <property type="component" value="Unassembled WGS sequence"/>
</dbReference>
<gene>
    <name evidence="13" type="ORF">ENN51_06845</name>
</gene>
<dbReference type="InterPro" id="IPR017438">
    <property type="entry name" value="ATP-NAD_kinase_N"/>
</dbReference>
<evidence type="ECO:0000256" key="8">
    <source>
        <dbReference type="ARBA" id="ARBA00022842"/>
    </source>
</evidence>
<evidence type="ECO:0000256" key="10">
    <source>
        <dbReference type="ARBA" id="ARBA00023209"/>
    </source>
</evidence>
<protein>
    <submittedName>
        <fullName evidence="13">Diacylglycerol kinase family lipid kinase</fullName>
    </submittedName>
</protein>
<proteinExistence type="predicted"/>
<accession>A0A7V0XFC5</accession>
<dbReference type="PANTHER" id="PTHR12358:SF106">
    <property type="entry name" value="LIPID KINASE YEGS"/>
    <property type="match status" value="1"/>
</dbReference>
<keyword evidence="3" id="KW-0808">Transferase</keyword>
<keyword evidence="5" id="KW-0547">Nucleotide-binding</keyword>
<keyword evidence="2" id="KW-0444">Lipid biosynthesis</keyword>
<dbReference type="NCBIfam" id="TIGR00147">
    <property type="entry name" value="YegS/Rv2252/BmrU family lipid kinase"/>
    <property type="match status" value="1"/>
</dbReference>
<evidence type="ECO:0000256" key="3">
    <source>
        <dbReference type="ARBA" id="ARBA00022679"/>
    </source>
</evidence>
<dbReference type="AlphaFoldDB" id="A0A7V0XFC5"/>
<keyword evidence="10" id="KW-0594">Phospholipid biosynthesis</keyword>
<dbReference type="GO" id="GO:0016301">
    <property type="term" value="F:kinase activity"/>
    <property type="evidence" value="ECO:0007669"/>
    <property type="project" value="UniProtKB-KW"/>
</dbReference>
<dbReference type="InterPro" id="IPR016064">
    <property type="entry name" value="NAD/diacylglycerol_kinase_sf"/>
</dbReference>
<dbReference type="GO" id="GO:0008654">
    <property type="term" value="P:phospholipid biosynthetic process"/>
    <property type="evidence" value="ECO:0007669"/>
    <property type="project" value="UniProtKB-KW"/>
</dbReference>
<evidence type="ECO:0000256" key="7">
    <source>
        <dbReference type="ARBA" id="ARBA00022840"/>
    </source>
</evidence>
<dbReference type="InterPro" id="IPR001206">
    <property type="entry name" value="Diacylglycerol_kinase_cat_dom"/>
</dbReference>
<keyword evidence="4" id="KW-0479">Metal-binding</keyword>
<dbReference type="Gene3D" id="2.60.200.40">
    <property type="match status" value="1"/>
</dbReference>
<dbReference type="InterPro" id="IPR050187">
    <property type="entry name" value="Lipid_Phosphate_FormReg"/>
</dbReference>
<evidence type="ECO:0000256" key="5">
    <source>
        <dbReference type="ARBA" id="ARBA00022741"/>
    </source>
</evidence>
<feature type="domain" description="DAGKc" evidence="12">
    <location>
        <begin position="1"/>
        <end position="128"/>
    </location>
</feature>
<comment type="cofactor">
    <cofactor evidence="1">
        <name>Mg(2+)</name>
        <dbReference type="ChEBI" id="CHEBI:18420"/>
    </cofactor>
</comment>
<dbReference type="Pfam" id="PF00781">
    <property type="entry name" value="DAGK_cat"/>
    <property type="match status" value="1"/>
</dbReference>
<dbReference type="SMART" id="SM00046">
    <property type="entry name" value="DAGKc"/>
    <property type="match status" value="1"/>
</dbReference>
<dbReference type="Pfam" id="PF19279">
    <property type="entry name" value="YegS_C"/>
    <property type="match status" value="1"/>
</dbReference>
<evidence type="ECO:0000256" key="1">
    <source>
        <dbReference type="ARBA" id="ARBA00001946"/>
    </source>
</evidence>
<dbReference type="GO" id="GO:0005886">
    <property type="term" value="C:plasma membrane"/>
    <property type="evidence" value="ECO:0007669"/>
    <property type="project" value="TreeGrafter"/>
</dbReference>
<evidence type="ECO:0000256" key="6">
    <source>
        <dbReference type="ARBA" id="ARBA00022777"/>
    </source>
</evidence>
<dbReference type="PROSITE" id="PS50146">
    <property type="entry name" value="DAGK"/>
    <property type="match status" value="1"/>
</dbReference>
<evidence type="ECO:0000313" key="13">
    <source>
        <dbReference type="EMBL" id="HDQ99982.1"/>
    </source>
</evidence>
<name>A0A7V0XFC5_UNCW3</name>
<evidence type="ECO:0000256" key="2">
    <source>
        <dbReference type="ARBA" id="ARBA00022516"/>
    </source>
</evidence>
<dbReference type="InterPro" id="IPR005218">
    <property type="entry name" value="Diacylglycerol/lipid_kinase"/>
</dbReference>
<evidence type="ECO:0000256" key="4">
    <source>
        <dbReference type="ARBA" id="ARBA00022723"/>
    </source>
</evidence>
<evidence type="ECO:0000256" key="9">
    <source>
        <dbReference type="ARBA" id="ARBA00023098"/>
    </source>
</evidence>
<dbReference type="SUPFAM" id="SSF111331">
    <property type="entry name" value="NAD kinase/diacylglycerol kinase-like"/>
    <property type="match status" value="1"/>
</dbReference>